<evidence type="ECO:0000256" key="5">
    <source>
        <dbReference type="ARBA" id="ARBA00023136"/>
    </source>
</evidence>
<evidence type="ECO:0000256" key="3">
    <source>
        <dbReference type="ARBA" id="ARBA00022692"/>
    </source>
</evidence>
<keyword evidence="4 6" id="KW-1133">Transmembrane helix</keyword>
<evidence type="ECO:0000313" key="8">
    <source>
        <dbReference type="Proteomes" id="UP000789570"/>
    </source>
</evidence>
<dbReference type="InterPro" id="IPR045069">
    <property type="entry name" value="MATE_euk"/>
</dbReference>
<reference evidence="7" key="1">
    <citation type="submission" date="2021-06" db="EMBL/GenBank/DDBJ databases">
        <authorList>
            <person name="Kallberg Y."/>
            <person name="Tangrot J."/>
            <person name="Rosling A."/>
        </authorList>
    </citation>
    <scope>NUCLEOTIDE SEQUENCE</scope>
    <source>
        <strain evidence="7">UK204</strain>
    </source>
</reference>
<feature type="transmembrane region" description="Helical" evidence="6">
    <location>
        <begin position="275"/>
        <end position="293"/>
    </location>
</feature>
<dbReference type="GO" id="GO:1990961">
    <property type="term" value="P:xenobiotic detoxification by transmembrane export across the plasma membrane"/>
    <property type="evidence" value="ECO:0007669"/>
    <property type="project" value="InterPro"/>
</dbReference>
<evidence type="ECO:0000256" key="4">
    <source>
        <dbReference type="ARBA" id="ARBA00022989"/>
    </source>
</evidence>
<feature type="transmembrane region" description="Helical" evidence="6">
    <location>
        <begin position="299"/>
        <end position="322"/>
    </location>
</feature>
<dbReference type="GO" id="GO:0015297">
    <property type="term" value="F:antiporter activity"/>
    <property type="evidence" value="ECO:0007669"/>
    <property type="project" value="InterPro"/>
</dbReference>
<feature type="transmembrane region" description="Helical" evidence="6">
    <location>
        <begin position="451"/>
        <end position="478"/>
    </location>
</feature>
<feature type="transmembrane region" description="Helical" evidence="6">
    <location>
        <begin position="201"/>
        <end position="223"/>
    </location>
</feature>
<dbReference type="PANTHER" id="PTHR11206">
    <property type="entry name" value="MULTIDRUG RESISTANCE PROTEIN"/>
    <property type="match status" value="1"/>
</dbReference>
<accession>A0A9N8ZI80</accession>
<keyword evidence="5 6" id="KW-0472">Membrane</keyword>
<dbReference type="Proteomes" id="UP000789570">
    <property type="component" value="Unassembled WGS sequence"/>
</dbReference>
<evidence type="ECO:0000256" key="1">
    <source>
        <dbReference type="ARBA" id="ARBA00004141"/>
    </source>
</evidence>
<feature type="transmembrane region" description="Helical" evidence="6">
    <location>
        <begin position="94"/>
        <end position="114"/>
    </location>
</feature>
<dbReference type="EMBL" id="CAJVPQ010000617">
    <property type="protein sequence ID" value="CAG8496724.1"/>
    <property type="molecule type" value="Genomic_DNA"/>
</dbReference>
<evidence type="ECO:0000256" key="6">
    <source>
        <dbReference type="SAM" id="Phobius"/>
    </source>
</evidence>
<dbReference type="CDD" id="cd13132">
    <property type="entry name" value="MATE_eukaryotic"/>
    <property type="match status" value="1"/>
</dbReference>
<keyword evidence="3 6" id="KW-0812">Transmembrane</keyword>
<dbReference type="Pfam" id="PF01554">
    <property type="entry name" value="MatE"/>
    <property type="match status" value="2"/>
</dbReference>
<dbReference type="GO" id="GO:0042910">
    <property type="term" value="F:xenobiotic transmembrane transporter activity"/>
    <property type="evidence" value="ECO:0007669"/>
    <property type="project" value="InterPro"/>
</dbReference>
<dbReference type="GO" id="GO:0016020">
    <property type="term" value="C:membrane"/>
    <property type="evidence" value="ECO:0007669"/>
    <property type="project" value="UniProtKB-SubCell"/>
</dbReference>
<dbReference type="InterPro" id="IPR002528">
    <property type="entry name" value="MATE_fam"/>
</dbReference>
<feature type="transmembrane region" description="Helical" evidence="6">
    <location>
        <begin position="426"/>
        <end position="445"/>
    </location>
</feature>
<protein>
    <submittedName>
        <fullName evidence="7">5933_t:CDS:1</fullName>
    </submittedName>
</protein>
<evidence type="ECO:0000313" key="7">
    <source>
        <dbReference type="EMBL" id="CAG8496724.1"/>
    </source>
</evidence>
<comment type="subcellular location">
    <subcellularLocation>
        <location evidence="1">Membrane</location>
        <topology evidence="1">Multi-pass membrane protein</topology>
    </subcellularLocation>
</comment>
<gene>
    <name evidence="7" type="ORF">FCALED_LOCUS3495</name>
</gene>
<feature type="transmembrane region" description="Helical" evidence="6">
    <location>
        <begin position="356"/>
        <end position="373"/>
    </location>
</feature>
<feature type="transmembrane region" description="Helical" evidence="6">
    <location>
        <begin position="235"/>
        <end position="254"/>
    </location>
</feature>
<proteinExistence type="inferred from homology"/>
<dbReference type="AlphaFoldDB" id="A0A9N8ZI80"/>
<feature type="transmembrane region" description="Helical" evidence="6">
    <location>
        <begin position="171"/>
        <end position="189"/>
    </location>
</feature>
<name>A0A9N8ZI80_9GLOM</name>
<feature type="transmembrane region" description="Helical" evidence="6">
    <location>
        <begin position="135"/>
        <end position="159"/>
    </location>
</feature>
<sequence>MSSLTTSNEQTQGLAHIPNETTALLPNIDNVIASHVSLNEPRLPFNLNEAFYILQKSFPIWLATFLQYTFTIISVLTLGHIGPVELAALALGSMYASVSGISIFYGATTALDTLCPQGYTSGNPKMVGVYLQRAIIIILLGFIPISLVWWESGAILVYLGQNEELSAYAQVYLRWSILGAPPIFIFWCVEKFLQAQGIMQATSFVLIIVSPLNILLNYALIWWDKIALGFIGAPIATNISNWLMLILSILYIKYIDGHQAWGGWTRACLYDWSSFMRLAIPGILTSCADWWIYELIALASGYIGNVPLAAHRLVLTIALLFFQLPRSVSLATSNRVGNFLGAGLAKKAKITAETSLILALMSAICTSMGIFIFRDSWGYLFTNDEEVVKLTASVLPLCVLFQLSDGIGAIGGGILRGIGKQKIISIIYLSAYYIFALPIGLLLAFKFNLGLIGLWSGVTLASILMGFSIFAVVITTNWEWEVVECSRRIRSDLLEEEVIV</sequence>
<feature type="transmembrane region" description="Helical" evidence="6">
    <location>
        <begin position="60"/>
        <end position="82"/>
    </location>
</feature>
<comment type="caution">
    <text evidence="7">The sequence shown here is derived from an EMBL/GenBank/DDBJ whole genome shotgun (WGS) entry which is preliminary data.</text>
</comment>
<keyword evidence="8" id="KW-1185">Reference proteome</keyword>
<organism evidence="7 8">
    <name type="scientific">Funneliformis caledonium</name>
    <dbReference type="NCBI Taxonomy" id="1117310"/>
    <lineage>
        <taxon>Eukaryota</taxon>
        <taxon>Fungi</taxon>
        <taxon>Fungi incertae sedis</taxon>
        <taxon>Mucoromycota</taxon>
        <taxon>Glomeromycotina</taxon>
        <taxon>Glomeromycetes</taxon>
        <taxon>Glomerales</taxon>
        <taxon>Glomeraceae</taxon>
        <taxon>Funneliformis</taxon>
    </lineage>
</organism>
<dbReference type="OrthoDB" id="2126698at2759"/>
<dbReference type="NCBIfam" id="TIGR00797">
    <property type="entry name" value="matE"/>
    <property type="match status" value="1"/>
</dbReference>
<evidence type="ECO:0000256" key="2">
    <source>
        <dbReference type="ARBA" id="ARBA00010199"/>
    </source>
</evidence>
<comment type="similarity">
    <text evidence="2">Belongs to the multi antimicrobial extrusion (MATE) (TC 2.A.66.1) family.</text>
</comment>